<feature type="region of interest" description="Disordered" evidence="2">
    <location>
        <begin position="1"/>
        <end position="21"/>
    </location>
</feature>
<reference evidence="3 4" key="1">
    <citation type="journal article" date="2023" name="Hortic Res">
        <title>Pangenome of water caltrop reveals structural variations and asymmetric subgenome divergence after allopolyploidization.</title>
        <authorList>
            <person name="Zhang X."/>
            <person name="Chen Y."/>
            <person name="Wang L."/>
            <person name="Yuan Y."/>
            <person name="Fang M."/>
            <person name="Shi L."/>
            <person name="Lu R."/>
            <person name="Comes H.P."/>
            <person name="Ma Y."/>
            <person name="Chen Y."/>
            <person name="Huang G."/>
            <person name="Zhou Y."/>
            <person name="Zheng Z."/>
            <person name="Qiu Y."/>
        </authorList>
    </citation>
    <scope>NUCLEOTIDE SEQUENCE [LARGE SCALE GENOMIC DNA]</scope>
    <source>
        <strain evidence="3">F231</strain>
    </source>
</reference>
<dbReference type="InterPro" id="IPR044842">
    <property type="entry name" value="ALKBH9B/ALKBH10B-like"/>
</dbReference>
<evidence type="ECO:0000313" key="3">
    <source>
        <dbReference type="EMBL" id="KAK4790429.1"/>
    </source>
</evidence>
<name>A0AAN7R301_TRANT</name>
<feature type="region of interest" description="Disordered" evidence="2">
    <location>
        <begin position="534"/>
        <end position="632"/>
    </location>
</feature>
<feature type="compositionally biased region" description="Polar residues" evidence="2">
    <location>
        <begin position="572"/>
        <end position="595"/>
    </location>
</feature>
<dbReference type="Proteomes" id="UP001346149">
    <property type="component" value="Unassembled WGS sequence"/>
</dbReference>
<accession>A0AAN7R301</accession>
<dbReference type="EMBL" id="JAXQNO010000010">
    <property type="protein sequence ID" value="KAK4790429.1"/>
    <property type="molecule type" value="Genomic_DNA"/>
</dbReference>
<protein>
    <submittedName>
        <fullName evidence="3">Uncharacterized protein</fullName>
    </submittedName>
</protein>
<dbReference type="PANTHER" id="PTHR31447:SF0">
    <property type="entry name" value="HYDROXYPROLINE-RICH GLYCOPROTEIN FAMILY PROTEIN"/>
    <property type="match status" value="1"/>
</dbReference>
<feature type="region of interest" description="Disordered" evidence="2">
    <location>
        <begin position="481"/>
        <end position="500"/>
    </location>
</feature>
<dbReference type="GO" id="GO:0032451">
    <property type="term" value="F:demethylase activity"/>
    <property type="evidence" value="ECO:0007669"/>
    <property type="project" value="InterPro"/>
</dbReference>
<evidence type="ECO:0000313" key="4">
    <source>
        <dbReference type="Proteomes" id="UP001346149"/>
    </source>
</evidence>
<evidence type="ECO:0000256" key="2">
    <source>
        <dbReference type="SAM" id="MobiDB-lite"/>
    </source>
</evidence>
<comment type="caution">
    <text evidence="3">The sequence shown here is derived from an EMBL/GenBank/DDBJ whole genome shotgun (WGS) entry which is preliminary data.</text>
</comment>
<feature type="region of interest" description="Disordered" evidence="2">
    <location>
        <begin position="115"/>
        <end position="243"/>
    </location>
</feature>
<gene>
    <name evidence="3" type="ORF">SAY86_017733</name>
</gene>
<sequence>MPSGNVVVSDGKSKFQADSGYGDIRRGHQPPVWFPDERDGFISWLRGEFAAANAIIDGLCHHIRAVGEPGEYDSLISLIQQRRCNWTPVLHMQQYFPVSEIIYALNQVMRRRHRQHHKLYDHSKLGGKEFRRTGPGFSNSQCQKGGDSVKEVLNSGFDGSNSDGTEVKGHEWKVSAKPDDAAKDEKAVAKSLTEDSLKSPKTSDQISSGNSKSDSGLSNERCRSTSKEIEEEIPNQNRKQHCLDTPKTFVGNEMTDGRMVNVFDGMKLYKDLLDDAKVKRLVSLITDLRAAGKRQQLQGKTYFISKRPMKGRGREIIQLGLPVADGPLEEEKDRIIEVIPALLQEVIEYIVDMNIMTLEPDSCIIDIFNEGDYSQPCLWPHWFERPFCMLSLTECDVTFGKVIAIENPENFKGSLKFSLSPGSLLVMQGKSADIAKYALPSLWKQRILITFAKSQPKRSISIDNQHYITSQAINQNSLQSAAPNKPIKHNRNPSGSKYFGPVHPNNILPAASIIPAINGMQQFLVVAPSMTFPTSVPNSSTSTTRWVATPPHNQPPHPNIPGTGVFLPPGSVNPSSPDQLPLSTTVQQNPSGNSSREYRSEKSNQGNADCSDDIDEGKMTMKKERESGEESR</sequence>
<feature type="compositionally biased region" description="Basic and acidic residues" evidence="2">
    <location>
        <begin position="165"/>
        <end position="198"/>
    </location>
</feature>
<dbReference type="GO" id="GO:0003729">
    <property type="term" value="F:mRNA binding"/>
    <property type="evidence" value="ECO:0007669"/>
    <property type="project" value="InterPro"/>
</dbReference>
<organism evidence="3 4">
    <name type="scientific">Trapa natans</name>
    <name type="common">Water chestnut</name>
    <dbReference type="NCBI Taxonomy" id="22666"/>
    <lineage>
        <taxon>Eukaryota</taxon>
        <taxon>Viridiplantae</taxon>
        <taxon>Streptophyta</taxon>
        <taxon>Embryophyta</taxon>
        <taxon>Tracheophyta</taxon>
        <taxon>Spermatophyta</taxon>
        <taxon>Magnoliopsida</taxon>
        <taxon>eudicotyledons</taxon>
        <taxon>Gunneridae</taxon>
        <taxon>Pentapetalae</taxon>
        <taxon>rosids</taxon>
        <taxon>malvids</taxon>
        <taxon>Myrtales</taxon>
        <taxon>Lythraceae</taxon>
        <taxon>Trapa</taxon>
    </lineage>
</organism>
<evidence type="ECO:0000256" key="1">
    <source>
        <dbReference type="ARBA" id="ARBA00007879"/>
    </source>
</evidence>
<dbReference type="AlphaFoldDB" id="A0AAN7R301"/>
<feature type="compositionally biased region" description="Low complexity" evidence="2">
    <location>
        <begin position="203"/>
        <end position="219"/>
    </location>
</feature>
<keyword evidence="4" id="KW-1185">Reference proteome</keyword>
<dbReference type="GO" id="GO:0006402">
    <property type="term" value="P:mRNA catabolic process"/>
    <property type="evidence" value="ECO:0007669"/>
    <property type="project" value="InterPro"/>
</dbReference>
<dbReference type="InterPro" id="IPR037151">
    <property type="entry name" value="AlkB-like_sf"/>
</dbReference>
<feature type="compositionally biased region" description="Low complexity" evidence="2">
    <location>
        <begin position="534"/>
        <end position="544"/>
    </location>
</feature>
<proteinExistence type="inferred from homology"/>
<dbReference type="PANTHER" id="PTHR31447">
    <property type="entry name" value="HYDROXYPROLINE-RICH GLYCOPROTEIN FAMILY PROTEIN-RELATED"/>
    <property type="match status" value="1"/>
</dbReference>
<dbReference type="SUPFAM" id="SSF51197">
    <property type="entry name" value="Clavaminate synthase-like"/>
    <property type="match status" value="1"/>
</dbReference>
<feature type="compositionally biased region" description="Basic and acidic residues" evidence="2">
    <location>
        <begin position="616"/>
        <end position="632"/>
    </location>
</feature>
<feature type="compositionally biased region" description="Basic and acidic residues" evidence="2">
    <location>
        <begin position="118"/>
        <end position="132"/>
    </location>
</feature>
<comment type="similarity">
    <text evidence="1">Belongs to the alkB family.</text>
</comment>
<dbReference type="Gene3D" id="2.60.120.590">
    <property type="entry name" value="Alpha-ketoglutarate-dependent dioxygenase AlkB-like"/>
    <property type="match status" value="1"/>
</dbReference>